<evidence type="ECO:0000256" key="3">
    <source>
        <dbReference type="ARBA" id="ARBA00023163"/>
    </source>
</evidence>
<dbReference type="GO" id="GO:0003700">
    <property type="term" value="F:DNA-binding transcription factor activity"/>
    <property type="evidence" value="ECO:0007669"/>
    <property type="project" value="TreeGrafter"/>
</dbReference>
<dbReference type="Pfam" id="PF00356">
    <property type="entry name" value="LacI"/>
    <property type="match status" value="1"/>
</dbReference>
<dbReference type="InterPro" id="IPR010982">
    <property type="entry name" value="Lambda_DNA-bd_dom_sf"/>
</dbReference>
<comment type="caution">
    <text evidence="5">The sequence shown here is derived from an EMBL/GenBank/DDBJ whole genome shotgun (WGS) entry which is preliminary data.</text>
</comment>
<evidence type="ECO:0000313" key="5">
    <source>
        <dbReference type="EMBL" id="MPM86800.1"/>
    </source>
</evidence>
<evidence type="ECO:0000256" key="2">
    <source>
        <dbReference type="ARBA" id="ARBA00023125"/>
    </source>
</evidence>
<dbReference type="GO" id="GO:0000976">
    <property type="term" value="F:transcription cis-regulatory region binding"/>
    <property type="evidence" value="ECO:0007669"/>
    <property type="project" value="TreeGrafter"/>
</dbReference>
<sequence>MGGSGDNRITRADIARLAGVSVATVSYALSGDHCEKIRPETRQRVCRIAREYGYVPKFSARSLSTGRSMNIAFLSVATAWLIDPMFHAVQYGLATEINRTEYTMLCFYEANRKFFQKLEQERFDGIVVFSSHLTPELRRLALDYALPLIFVNLDVNQVGIARKFCHTVRADYAGLMHRVLAALAEAGCREVGLRMVRSPVCAPNDLMYAALDELLPEYRRRGIGFTMLEAPDEELPAELEMHWRSGRRFDGIYEDINRKARYRIAEIMAGHGRMAGRDYVLVQSDTANDHPAPDRVCLFTQPLVEIGRAAWGLMAQMLEGRDGKELILPFECRNGSDSK</sequence>
<reference evidence="5" key="1">
    <citation type="submission" date="2019-08" db="EMBL/GenBank/DDBJ databases">
        <authorList>
            <person name="Kucharzyk K."/>
            <person name="Murdoch R.W."/>
            <person name="Higgins S."/>
            <person name="Loffler F."/>
        </authorList>
    </citation>
    <scope>NUCLEOTIDE SEQUENCE</scope>
</reference>
<accession>A0A645DBG1</accession>
<dbReference type="AlphaFoldDB" id="A0A645DBG1"/>
<name>A0A645DBG1_9ZZZZ</name>
<feature type="domain" description="HTH lacI-type" evidence="4">
    <location>
        <begin position="9"/>
        <end position="65"/>
    </location>
</feature>
<dbReference type="PANTHER" id="PTHR30146:SF138">
    <property type="entry name" value="TRANSCRIPTIONAL REGULATORY PROTEIN"/>
    <property type="match status" value="1"/>
</dbReference>
<dbReference type="PANTHER" id="PTHR30146">
    <property type="entry name" value="LACI-RELATED TRANSCRIPTIONAL REPRESSOR"/>
    <property type="match status" value="1"/>
</dbReference>
<dbReference type="CDD" id="cd01392">
    <property type="entry name" value="HTH_LacI"/>
    <property type="match status" value="1"/>
</dbReference>
<organism evidence="5">
    <name type="scientific">bioreactor metagenome</name>
    <dbReference type="NCBI Taxonomy" id="1076179"/>
    <lineage>
        <taxon>unclassified sequences</taxon>
        <taxon>metagenomes</taxon>
        <taxon>ecological metagenomes</taxon>
    </lineage>
</organism>
<dbReference type="Gene3D" id="1.10.260.40">
    <property type="entry name" value="lambda repressor-like DNA-binding domains"/>
    <property type="match status" value="1"/>
</dbReference>
<protein>
    <submittedName>
        <fullName evidence="5">HTH-type transcriptional repressor PurR</fullName>
    </submittedName>
</protein>
<evidence type="ECO:0000259" key="4">
    <source>
        <dbReference type="PROSITE" id="PS50932"/>
    </source>
</evidence>
<dbReference type="InterPro" id="IPR000843">
    <property type="entry name" value="HTH_LacI"/>
</dbReference>
<dbReference type="Gene3D" id="3.40.50.2300">
    <property type="match status" value="1"/>
</dbReference>
<dbReference type="PROSITE" id="PS50932">
    <property type="entry name" value="HTH_LACI_2"/>
    <property type="match status" value="1"/>
</dbReference>
<gene>
    <name evidence="5" type="primary">purR_57</name>
    <name evidence="5" type="ORF">SDC9_133892</name>
</gene>
<dbReference type="SUPFAM" id="SSF47413">
    <property type="entry name" value="lambda repressor-like DNA-binding domains"/>
    <property type="match status" value="1"/>
</dbReference>
<dbReference type="SUPFAM" id="SSF53822">
    <property type="entry name" value="Periplasmic binding protein-like I"/>
    <property type="match status" value="1"/>
</dbReference>
<proteinExistence type="predicted"/>
<dbReference type="EMBL" id="VSSQ01034753">
    <property type="protein sequence ID" value="MPM86800.1"/>
    <property type="molecule type" value="Genomic_DNA"/>
</dbReference>
<dbReference type="InterPro" id="IPR028082">
    <property type="entry name" value="Peripla_BP_I"/>
</dbReference>
<dbReference type="SMART" id="SM00354">
    <property type="entry name" value="HTH_LACI"/>
    <property type="match status" value="1"/>
</dbReference>
<evidence type="ECO:0000256" key="1">
    <source>
        <dbReference type="ARBA" id="ARBA00023015"/>
    </source>
</evidence>
<keyword evidence="1" id="KW-0805">Transcription regulation</keyword>
<keyword evidence="3" id="KW-0804">Transcription</keyword>
<keyword evidence="2" id="KW-0238">DNA-binding</keyword>